<evidence type="ECO:0000256" key="3">
    <source>
        <dbReference type="ARBA" id="ARBA00022989"/>
    </source>
</evidence>
<comment type="subcellular location">
    <subcellularLocation>
        <location evidence="1">Membrane</location>
    </subcellularLocation>
</comment>
<reference evidence="8" key="1">
    <citation type="submission" date="2021-01" db="UniProtKB">
        <authorList>
            <consortium name="EnsemblPlants"/>
        </authorList>
    </citation>
    <scope>IDENTIFICATION</scope>
</reference>
<feature type="coiled-coil region" evidence="5">
    <location>
        <begin position="77"/>
        <end position="135"/>
    </location>
</feature>
<dbReference type="Gramene" id="Kaladp0100s0121.1.v1.1">
    <property type="protein sequence ID" value="Kaladp0100s0121.1.v1.1"/>
    <property type="gene ID" value="Kaladp0100s0121.v1.1"/>
</dbReference>
<dbReference type="GO" id="GO:0080115">
    <property type="term" value="F:myosin XI tail binding"/>
    <property type="evidence" value="ECO:0007669"/>
    <property type="project" value="UniProtKB-ARBA"/>
</dbReference>
<dbReference type="PROSITE" id="PS51775">
    <property type="entry name" value="GTD_BINDING"/>
    <property type="match status" value="1"/>
</dbReference>
<accession>A0A7N0V3G4</accession>
<keyword evidence="2" id="KW-0812">Transmembrane</keyword>
<evidence type="ECO:0000313" key="8">
    <source>
        <dbReference type="EnsemblPlants" id="Kaladp0100s0121.1.v1.1"/>
    </source>
</evidence>
<feature type="domain" description="GTD-binding" evidence="7">
    <location>
        <begin position="71"/>
        <end position="169"/>
    </location>
</feature>
<dbReference type="AlphaFoldDB" id="A0A7N0V3G4"/>
<evidence type="ECO:0000259" key="7">
    <source>
        <dbReference type="PROSITE" id="PS51775"/>
    </source>
</evidence>
<organism evidence="8 9">
    <name type="scientific">Kalanchoe fedtschenkoi</name>
    <name type="common">Lavender scallops</name>
    <name type="synonym">South American air plant</name>
    <dbReference type="NCBI Taxonomy" id="63787"/>
    <lineage>
        <taxon>Eukaryota</taxon>
        <taxon>Viridiplantae</taxon>
        <taxon>Streptophyta</taxon>
        <taxon>Embryophyta</taxon>
        <taxon>Tracheophyta</taxon>
        <taxon>Spermatophyta</taxon>
        <taxon>Magnoliopsida</taxon>
        <taxon>eudicotyledons</taxon>
        <taxon>Gunneridae</taxon>
        <taxon>Pentapetalae</taxon>
        <taxon>Saxifragales</taxon>
        <taxon>Crassulaceae</taxon>
        <taxon>Kalanchoe</taxon>
    </lineage>
</organism>
<evidence type="ECO:0000256" key="2">
    <source>
        <dbReference type="ARBA" id="ARBA00022692"/>
    </source>
</evidence>
<name>A0A7N0V3G4_KALFE</name>
<keyword evidence="3" id="KW-1133">Transmembrane helix</keyword>
<dbReference type="EnsemblPlants" id="Kaladp0100s0121.1.v1.1">
    <property type="protein sequence ID" value="Kaladp0100s0121.1.v1.1"/>
    <property type="gene ID" value="Kaladp0100s0121.v1.1"/>
</dbReference>
<keyword evidence="5" id="KW-0175">Coiled coil</keyword>
<feature type="region of interest" description="Disordered" evidence="6">
    <location>
        <begin position="254"/>
        <end position="302"/>
    </location>
</feature>
<protein>
    <recommendedName>
        <fullName evidence="7">GTD-binding domain-containing protein</fullName>
    </recommendedName>
</protein>
<dbReference type="InterPro" id="IPR007656">
    <property type="entry name" value="GTD-bd"/>
</dbReference>
<dbReference type="Proteomes" id="UP000594263">
    <property type="component" value="Unplaced"/>
</dbReference>
<dbReference type="OMA" id="YFITESP"/>
<proteinExistence type="predicted"/>
<evidence type="ECO:0000256" key="5">
    <source>
        <dbReference type="SAM" id="Coils"/>
    </source>
</evidence>
<evidence type="ECO:0000256" key="4">
    <source>
        <dbReference type="ARBA" id="ARBA00023136"/>
    </source>
</evidence>
<dbReference type="PANTHER" id="PTHR31422">
    <property type="entry name" value="BNAANNG28530D PROTEIN"/>
    <property type="match status" value="1"/>
</dbReference>
<keyword evidence="9" id="KW-1185">Reference proteome</keyword>
<sequence>MMDSEASIASEEVEGGCCDCSCKCNLKRDDGSVAWFRSVKRKFEELEEGEKFVIPGLSYPTLPVARVLIENECTALREMVTSQQETIQDLLADLEEERNAAASAANEAMSMIVRLQREKAEIQMESRQFKRFAEEKMAHDQLEFGSVEDLLYKREQAIQALTCEVQAYKHRMMSFGLTEFEIEGERIANLSPNASVKDGNQFDFPAYDYPPLKCSLNEVQGPDGDDDIQDVEKYVFGETPRSEDHLRNLDHRISEMEKSPRSPINGDFTTSKHILEKVTVGQSPRRSRHSRKFSTDSSGSLPGQAREIGAYFITESPKLGTSFKKMEYISQVENLSNRRDVDEASDIGDDSADRICTIDSIHNRAPYANVVENKAGIGVCEDYLTTPRESMNNADIGDPEIKKLYMRLHALEADRESMKQAIISMRTDKAQLVLLREIAQQLCKEMSPDKRAPVKKAHASGNISFMFVFKWITSFILWRKKACQSKYMFGRSSSNAGLLMLLDNETRTRPWRCISSTQL</sequence>
<dbReference type="GO" id="GO:0016020">
    <property type="term" value="C:membrane"/>
    <property type="evidence" value="ECO:0007669"/>
    <property type="project" value="UniProtKB-SubCell"/>
</dbReference>
<dbReference type="PANTHER" id="PTHR31422:SF0">
    <property type="entry name" value="MYOSIN-BINDING PROTEIN 7"/>
    <property type="match status" value="1"/>
</dbReference>
<keyword evidence="4" id="KW-0472">Membrane</keyword>
<evidence type="ECO:0000313" key="9">
    <source>
        <dbReference type="Proteomes" id="UP000594263"/>
    </source>
</evidence>
<evidence type="ECO:0000256" key="1">
    <source>
        <dbReference type="ARBA" id="ARBA00004370"/>
    </source>
</evidence>
<evidence type="ECO:0000256" key="6">
    <source>
        <dbReference type="SAM" id="MobiDB-lite"/>
    </source>
</evidence>
<dbReference type="Pfam" id="PF04576">
    <property type="entry name" value="Zein-binding"/>
    <property type="match status" value="1"/>
</dbReference>